<dbReference type="PANTHER" id="PTHR46242">
    <property type="entry name" value="ZINC FINGER CCHC DOMAIN-CONTAINING PROTEIN 9 ZCCHC9"/>
    <property type="match status" value="1"/>
</dbReference>
<organism evidence="8">
    <name type="scientific">Photinus pyralis</name>
    <name type="common">Common eastern firefly</name>
    <name type="synonym">Lampyris pyralis</name>
    <dbReference type="NCBI Taxonomy" id="7054"/>
    <lineage>
        <taxon>Eukaryota</taxon>
        <taxon>Metazoa</taxon>
        <taxon>Ecdysozoa</taxon>
        <taxon>Arthropoda</taxon>
        <taxon>Hexapoda</taxon>
        <taxon>Insecta</taxon>
        <taxon>Pterygota</taxon>
        <taxon>Neoptera</taxon>
        <taxon>Endopterygota</taxon>
        <taxon>Coleoptera</taxon>
        <taxon>Polyphaga</taxon>
        <taxon>Elateriformia</taxon>
        <taxon>Elateroidea</taxon>
        <taxon>Lampyridae</taxon>
        <taxon>Lampyrinae</taxon>
        <taxon>Photinus</taxon>
    </lineage>
</organism>
<evidence type="ECO:0000313" key="10">
    <source>
        <dbReference type="Proteomes" id="UP000327044"/>
    </source>
</evidence>
<name>A0A1Y1KR64_PHOPY</name>
<evidence type="ECO:0000256" key="6">
    <source>
        <dbReference type="SAM" id="MobiDB-lite"/>
    </source>
</evidence>
<dbReference type="PANTHER" id="PTHR46242:SF1">
    <property type="entry name" value="ZINC FINGER CCHC DOMAIN-CONTAINING PROTEIN 9"/>
    <property type="match status" value="1"/>
</dbReference>
<feature type="compositionally biased region" description="Basic residues" evidence="6">
    <location>
        <begin position="1"/>
        <end position="11"/>
    </location>
</feature>
<dbReference type="EMBL" id="VVIM01000009">
    <property type="protein sequence ID" value="KAB0793613.1"/>
    <property type="molecule type" value="Genomic_DNA"/>
</dbReference>
<evidence type="ECO:0000313" key="8">
    <source>
        <dbReference type="EMBL" id="JAV63893.1"/>
    </source>
</evidence>
<gene>
    <name evidence="9" type="ORF">PPYR_13233</name>
</gene>
<dbReference type="GO" id="GO:0003676">
    <property type="term" value="F:nucleic acid binding"/>
    <property type="evidence" value="ECO:0007669"/>
    <property type="project" value="InterPro"/>
</dbReference>
<sequence length="274" mass="30819">MTRFARAKGSNKRIPEEATSWQGMKHDKSSPTNSSAKEESLNKKSVNSIKKKSKKKGEQLFKGSSNKILLNGIEIELAYFDGFPIKKSDADRLKQLKKDMISKGIARNEINVALKLERRRAEKALAREKKKVCFNCRNGGHTLSECPQLQSNSNIPQFQSGICFKCGSTEHTHFECKVTKGEHFRFAQCFICEEQGHIAKQCPNNDNGIYPNGGACNVCGDVNHFKKDCPLHQEGKAESRVVADKINEDNIESLEVRPSKSTETKKIKKKVVKF</sequence>
<feature type="region of interest" description="Disordered" evidence="6">
    <location>
        <begin position="1"/>
        <end position="57"/>
    </location>
</feature>
<evidence type="ECO:0000256" key="3">
    <source>
        <dbReference type="ARBA" id="ARBA00022771"/>
    </source>
</evidence>
<evidence type="ECO:0000256" key="2">
    <source>
        <dbReference type="ARBA" id="ARBA00022737"/>
    </source>
</evidence>
<dbReference type="InterPro" id="IPR042246">
    <property type="entry name" value="ZCCHC9"/>
</dbReference>
<reference evidence="8" key="1">
    <citation type="journal article" date="2016" name="Sci. Rep.">
        <title>Molecular characterization of firefly nuptial gifts: a multi-omics approach sheds light on postcopulatory sexual selection.</title>
        <authorList>
            <person name="Al-Wathiqui N."/>
            <person name="Fallon T.R."/>
            <person name="South A."/>
            <person name="Weng J.K."/>
            <person name="Lewis S.M."/>
        </authorList>
    </citation>
    <scope>NUCLEOTIDE SEQUENCE</scope>
</reference>
<protein>
    <recommendedName>
        <fullName evidence="7">CCHC-type domain-containing protein</fullName>
    </recommendedName>
</protein>
<dbReference type="AlphaFoldDB" id="A0A1Y1KR64"/>
<proteinExistence type="predicted"/>
<dbReference type="GO" id="GO:0005730">
    <property type="term" value="C:nucleolus"/>
    <property type="evidence" value="ECO:0007669"/>
    <property type="project" value="TreeGrafter"/>
</dbReference>
<feature type="domain" description="CCHC-type" evidence="7">
    <location>
        <begin position="216"/>
        <end position="230"/>
    </location>
</feature>
<dbReference type="InParanoid" id="A0A1Y1KR64"/>
<dbReference type="Proteomes" id="UP000327044">
    <property type="component" value="Unassembled WGS sequence"/>
</dbReference>
<dbReference type="GO" id="GO:0008270">
    <property type="term" value="F:zinc ion binding"/>
    <property type="evidence" value="ECO:0007669"/>
    <property type="project" value="UniProtKB-KW"/>
</dbReference>
<dbReference type="FunFam" id="4.10.60.10:FF:000091">
    <property type="entry name" value="Zinc finger CCHC-type-containing 9"/>
    <property type="match status" value="1"/>
</dbReference>
<dbReference type="Gene3D" id="4.10.60.10">
    <property type="entry name" value="Zinc finger, CCHC-type"/>
    <property type="match status" value="2"/>
</dbReference>
<keyword evidence="1" id="KW-0479">Metal-binding</keyword>
<dbReference type="EMBL" id="GEZM01075894">
    <property type="protein sequence ID" value="JAV63893.1"/>
    <property type="molecule type" value="Transcribed_RNA"/>
</dbReference>
<evidence type="ECO:0000313" key="9">
    <source>
        <dbReference type="EMBL" id="KAB0793613.1"/>
    </source>
</evidence>
<dbReference type="OrthoDB" id="3863715at2759"/>
<reference evidence="9" key="3">
    <citation type="submission" date="2019-08" db="EMBL/GenBank/DDBJ databases">
        <authorList>
            <consortium name="Photinus pyralis genome working group"/>
            <person name="Fallon T.R."/>
            <person name="Sander Lower S.E."/>
            <person name="Weng J.-K."/>
        </authorList>
    </citation>
    <scope>NUCLEOTIDE SEQUENCE</scope>
    <source>
        <strain evidence="9">1611_PpyrPB1</strain>
        <tissue evidence="9">Whole body</tissue>
    </source>
</reference>
<feature type="domain" description="CCHC-type" evidence="7">
    <location>
        <begin position="189"/>
        <end position="204"/>
    </location>
</feature>
<keyword evidence="3 5" id="KW-0863">Zinc-finger</keyword>
<dbReference type="SMART" id="SM00343">
    <property type="entry name" value="ZnF_C2HC"/>
    <property type="match status" value="4"/>
</dbReference>
<dbReference type="Pfam" id="PF00098">
    <property type="entry name" value="zf-CCHC"/>
    <property type="match status" value="3"/>
</dbReference>
<reference evidence="9 10" key="2">
    <citation type="journal article" date="2018" name="Elife">
        <title>Firefly genomes illuminate parallel origins of bioluminescence in beetles.</title>
        <authorList>
            <person name="Fallon T.R."/>
            <person name="Lower S.E."/>
            <person name="Chang C.H."/>
            <person name="Bessho-Uehara M."/>
            <person name="Martin G.J."/>
            <person name="Bewick A.J."/>
            <person name="Behringer M."/>
            <person name="Debat H.J."/>
            <person name="Wong I."/>
            <person name="Day J.C."/>
            <person name="Suvorov A."/>
            <person name="Silva C.J."/>
            <person name="Stanger-Hall K.F."/>
            <person name="Hall D.W."/>
            <person name="Schmitz R.J."/>
            <person name="Nelson D.R."/>
            <person name="Lewis S.M."/>
            <person name="Shigenobu S."/>
            <person name="Bybee S.M."/>
            <person name="Larracuente A.M."/>
            <person name="Oba Y."/>
            <person name="Weng J.K."/>
        </authorList>
    </citation>
    <scope>NUCLEOTIDE SEQUENCE [LARGE SCALE GENOMIC DNA]</scope>
    <source>
        <strain evidence="9">1611_PpyrPB1</strain>
        <tissue evidence="9">Whole body</tissue>
    </source>
</reference>
<accession>A0A1Y1KR64</accession>
<evidence type="ECO:0000259" key="7">
    <source>
        <dbReference type="PROSITE" id="PS50158"/>
    </source>
</evidence>
<dbReference type="InterPro" id="IPR001878">
    <property type="entry name" value="Znf_CCHC"/>
</dbReference>
<keyword evidence="10" id="KW-1185">Reference proteome</keyword>
<dbReference type="PROSITE" id="PS50158">
    <property type="entry name" value="ZF_CCHC"/>
    <property type="match status" value="3"/>
</dbReference>
<dbReference type="SUPFAM" id="SSF57756">
    <property type="entry name" value="Retrovirus zinc finger-like domains"/>
    <property type="match status" value="2"/>
</dbReference>
<dbReference type="InterPro" id="IPR036875">
    <property type="entry name" value="Znf_CCHC_sf"/>
</dbReference>
<evidence type="ECO:0000256" key="1">
    <source>
        <dbReference type="ARBA" id="ARBA00022723"/>
    </source>
</evidence>
<evidence type="ECO:0000256" key="4">
    <source>
        <dbReference type="ARBA" id="ARBA00022833"/>
    </source>
</evidence>
<keyword evidence="4" id="KW-0862">Zinc</keyword>
<feature type="domain" description="CCHC-type" evidence="7">
    <location>
        <begin position="133"/>
        <end position="148"/>
    </location>
</feature>
<evidence type="ECO:0000256" key="5">
    <source>
        <dbReference type="PROSITE-ProRule" id="PRU00047"/>
    </source>
</evidence>
<keyword evidence="2" id="KW-0677">Repeat</keyword>